<dbReference type="GO" id="GO:0003723">
    <property type="term" value="F:RNA binding"/>
    <property type="evidence" value="ECO:0007669"/>
    <property type="project" value="InterPro"/>
</dbReference>
<gene>
    <name evidence="3" type="ORF">OSTLU_27754</name>
</gene>
<dbReference type="RefSeq" id="XP_001421579.1">
    <property type="nucleotide sequence ID" value="XM_001421542.1"/>
</dbReference>
<dbReference type="GeneID" id="5005853"/>
<dbReference type="HOGENOM" id="CLU_772508_0_0_1"/>
<keyword evidence="4" id="KW-1185">Reference proteome</keyword>
<dbReference type="CDD" id="cd02869">
    <property type="entry name" value="PseudoU_synth_RluA_like"/>
    <property type="match status" value="1"/>
</dbReference>
<dbReference type="PANTHER" id="PTHR21600">
    <property type="entry name" value="MITOCHONDRIAL RNA PSEUDOURIDINE SYNTHASE"/>
    <property type="match status" value="1"/>
</dbReference>
<dbReference type="eggNOG" id="KOG1919">
    <property type="taxonomic scope" value="Eukaryota"/>
</dbReference>
<proteinExistence type="inferred from homology"/>
<comment type="similarity">
    <text evidence="1">Belongs to the pseudouridine synthase RluA family.</text>
</comment>
<feature type="domain" description="Pseudouridine synthase RsuA/RluA-like" evidence="2">
    <location>
        <begin position="57"/>
        <end position="232"/>
    </location>
</feature>
<organism evidence="3 4">
    <name type="scientific">Ostreococcus lucimarinus (strain CCE9901)</name>
    <dbReference type="NCBI Taxonomy" id="436017"/>
    <lineage>
        <taxon>Eukaryota</taxon>
        <taxon>Viridiplantae</taxon>
        <taxon>Chlorophyta</taxon>
        <taxon>Mamiellophyceae</taxon>
        <taxon>Mamiellales</taxon>
        <taxon>Bathycoccaceae</taxon>
        <taxon>Ostreococcus</taxon>
    </lineage>
</organism>
<dbReference type="AlphaFoldDB" id="A4S879"/>
<dbReference type="OMA" id="GVWILAK"/>
<dbReference type="SUPFAM" id="SSF55120">
    <property type="entry name" value="Pseudouridine synthase"/>
    <property type="match status" value="1"/>
</dbReference>
<evidence type="ECO:0000259" key="2">
    <source>
        <dbReference type="Pfam" id="PF00849"/>
    </source>
</evidence>
<protein>
    <recommendedName>
        <fullName evidence="2">Pseudouridine synthase RsuA/RluA-like domain-containing protein</fullName>
    </recommendedName>
</protein>
<reference evidence="3 4" key="1">
    <citation type="journal article" date="2007" name="Proc. Natl. Acad. Sci. U.S.A.">
        <title>The tiny eukaryote Ostreococcus provides genomic insights into the paradox of plankton speciation.</title>
        <authorList>
            <person name="Palenik B."/>
            <person name="Grimwood J."/>
            <person name="Aerts A."/>
            <person name="Rouze P."/>
            <person name="Salamov A."/>
            <person name="Putnam N."/>
            <person name="Dupont C."/>
            <person name="Jorgensen R."/>
            <person name="Derelle E."/>
            <person name="Rombauts S."/>
            <person name="Zhou K."/>
            <person name="Otillar R."/>
            <person name="Merchant S.S."/>
            <person name="Podell S."/>
            <person name="Gaasterland T."/>
            <person name="Napoli C."/>
            <person name="Gendler K."/>
            <person name="Manuell A."/>
            <person name="Tai V."/>
            <person name="Vallon O."/>
            <person name="Piganeau G."/>
            <person name="Jancek S."/>
            <person name="Heijde M."/>
            <person name="Jabbari K."/>
            <person name="Bowler C."/>
            <person name="Lohr M."/>
            <person name="Robbens S."/>
            <person name="Werner G."/>
            <person name="Dubchak I."/>
            <person name="Pazour G.J."/>
            <person name="Ren Q."/>
            <person name="Paulsen I."/>
            <person name="Delwiche C."/>
            <person name="Schmutz J."/>
            <person name="Rokhsar D."/>
            <person name="Van de Peer Y."/>
            <person name="Moreau H."/>
            <person name="Grigoriev I.V."/>
        </authorList>
    </citation>
    <scope>NUCLEOTIDE SEQUENCE [LARGE SCALE GENOMIC DNA]</scope>
    <source>
        <strain evidence="3 4">CCE9901</strain>
    </source>
</reference>
<dbReference type="InterPro" id="IPR006145">
    <property type="entry name" value="PsdUridine_synth_RsuA/RluA"/>
</dbReference>
<dbReference type="Gene3D" id="3.30.2350.10">
    <property type="entry name" value="Pseudouridine synthase"/>
    <property type="match status" value="1"/>
</dbReference>
<dbReference type="Proteomes" id="UP000001568">
    <property type="component" value="Chromosome 15"/>
</dbReference>
<dbReference type="InterPro" id="IPR020103">
    <property type="entry name" value="PsdUridine_synth_cat_dom_sf"/>
</dbReference>
<evidence type="ECO:0000313" key="3">
    <source>
        <dbReference type="EMBL" id="ABO99872.1"/>
    </source>
</evidence>
<accession>A4S879</accession>
<dbReference type="PANTHER" id="PTHR21600:SF87">
    <property type="entry name" value="RNA PSEUDOURIDYLATE SYNTHASE DOMAIN-CONTAINING PROTEIN 1"/>
    <property type="match status" value="1"/>
</dbReference>
<dbReference type="EMBL" id="CP000595">
    <property type="protein sequence ID" value="ABO99872.1"/>
    <property type="molecule type" value="Genomic_DNA"/>
</dbReference>
<dbReference type="OrthoDB" id="424794at2759"/>
<sequence length="359" mass="38988">MPRGGEATEEMWTEMGVEHLDEFVPAGTLLEIERCVHERCVADAMPEIVFECEKTGLVVVEKPAGVPVLAGAAPGWQGYGNLAALTSALRRRRAAKDDAADETRRTKRARATGDAGKVWAVNRIDAPVSGIWLAATSPKLAAKANVWMSKTSLGKTYLALVRGAQIECGVRIDSPLAKDKESSLAVVSEKDGKPCATRVVVLQRRESEDVALVACRLESHGRYHQIRAHLSSIGHPIVFDSAYGDEDPESSYAGRAYADDAETRVVARKLAERRDAACAECDALIALTASDDATTKPLAAKRIHLHALRYQFSIRDVNYDLRSLRLPEFALDALGAAVSVDDVVARVDARVDEIESSRE</sequence>
<dbReference type="STRING" id="436017.A4S879"/>
<dbReference type="KEGG" id="olu:OSTLU_27754"/>
<name>A4S879_OSTLU</name>
<dbReference type="InterPro" id="IPR050188">
    <property type="entry name" value="RluA_PseudoU_synthase"/>
</dbReference>
<evidence type="ECO:0000313" key="4">
    <source>
        <dbReference type="Proteomes" id="UP000001568"/>
    </source>
</evidence>
<dbReference type="Pfam" id="PF00849">
    <property type="entry name" value="PseudoU_synth_2"/>
    <property type="match status" value="1"/>
</dbReference>
<dbReference type="GO" id="GO:0000455">
    <property type="term" value="P:enzyme-directed rRNA pseudouridine synthesis"/>
    <property type="evidence" value="ECO:0007669"/>
    <property type="project" value="TreeGrafter"/>
</dbReference>
<evidence type="ECO:0000256" key="1">
    <source>
        <dbReference type="ARBA" id="ARBA00010876"/>
    </source>
</evidence>
<dbReference type="Gramene" id="ABO99872">
    <property type="protein sequence ID" value="ABO99872"/>
    <property type="gene ID" value="OSTLU_27754"/>
</dbReference>
<dbReference type="GO" id="GO:0009982">
    <property type="term" value="F:pseudouridine synthase activity"/>
    <property type="evidence" value="ECO:0007669"/>
    <property type="project" value="InterPro"/>
</dbReference>